<dbReference type="Proteomes" id="UP000221080">
    <property type="component" value="Chromosome 23"/>
</dbReference>
<feature type="domain" description="Protein kinase" evidence="1">
    <location>
        <begin position="2"/>
        <end position="245"/>
    </location>
</feature>
<dbReference type="SMART" id="SM00220">
    <property type="entry name" value="S_TKc"/>
    <property type="match status" value="1"/>
</dbReference>
<dbReference type="GO" id="GO:0005524">
    <property type="term" value="F:ATP binding"/>
    <property type="evidence" value="ECO:0007669"/>
    <property type="project" value="InterPro"/>
</dbReference>
<dbReference type="GO" id="GO:0006914">
    <property type="term" value="P:autophagy"/>
    <property type="evidence" value="ECO:0007669"/>
    <property type="project" value="UniProtKB-ARBA"/>
</dbReference>
<reference evidence="2" key="1">
    <citation type="journal article" date="2016" name="Nat. Commun.">
        <title>The channel catfish genome sequence provides insights into the evolution of scale formation in teleosts.</title>
        <authorList>
            <person name="Liu Z."/>
            <person name="Liu S."/>
            <person name="Yao J."/>
            <person name="Bao L."/>
            <person name="Zhang J."/>
            <person name="Li Y."/>
            <person name="Jiang C."/>
            <person name="Sun L."/>
            <person name="Wang R."/>
            <person name="Zhang Y."/>
            <person name="Zhou T."/>
            <person name="Zeng Q."/>
            <person name="Fu Q."/>
            <person name="Gao S."/>
            <person name="Li N."/>
            <person name="Koren S."/>
            <person name="Jiang Y."/>
            <person name="Zimin A."/>
            <person name="Xu P."/>
            <person name="Phillippy A.M."/>
            <person name="Geng X."/>
            <person name="Song L."/>
            <person name="Sun F."/>
            <person name="Li C."/>
            <person name="Wang X."/>
            <person name="Chen A."/>
            <person name="Jin Y."/>
            <person name="Yuan Z."/>
            <person name="Yang Y."/>
            <person name="Tan S."/>
            <person name="Peatman E."/>
            <person name="Lu J."/>
            <person name="Qin Z."/>
            <person name="Dunham R."/>
            <person name="Li Z."/>
            <person name="Sonstegard T."/>
            <person name="Feng J."/>
            <person name="Danzmann R.G."/>
            <person name="Schroeder S."/>
            <person name="Scheffler B."/>
            <person name="Duke M.V."/>
            <person name="Ballard L."/>
            <person name="Kucuktas H."/>
            <person name="Kaltenboeck L."/>
            <person name="Liu H."/>
            <person name="Armbruster J."/>
            <person name="Xie Y."/>
            <person name="Kirby M.L."/>
            <person name="Tian Y."/>
            <person name="Flanagan M.E."/>
            <person name="Mu W."/>
            <person name="Waldbieser G.C."/>
        </authorList>
    </citation>
    <scope>NUCLEOTIDE SEQUENCE [LARGE SCALE GENOMIC DNA]</scope>
    <source>
        <strain evidence="2">SDA103</strain>
    </source>
</reference>
<dbReference type="GO" id="GO:0005737">
    <property type="term" value="C:cytoplasm"/>
    <property type="evidence" value="ECO:0007669"/>
    <property type="project" value="TreeGrafter"/>
</dbReference>
<dbReference type="KEGG" id="ipu:108256175"/>
<dbReference type="InterPro" id="IPR011009">
    <property type="entry name" value="Kinase-like_dom_sf"/>
</dbReference>
<evidence type="ECO:0000313" key="2">
    <source>
        <dbReference type="Proteomes" id="UP000221080"/>
    </source>
</evidence>
<dbReference type="OrthoDB" id="4062651at2759"/>
<dbReference type="InterPro" id="IPR008271">
    <property type="entry name" value="Ser/Thr_kinase_AS"/>
</dbReference>
<evidence type="ECO:0000259" key="1">
    <source>
        <dbReference type="PROSITE" id="PS50011"/>
    </source>
</evidence>
<dbReference type="PROSITE" id="PS50011">
    <property type="entry name" value="PROTEIN_KINASE_DOM"/>
    <property type="match status" value="1"/>
</dbReference>
<dbReference type="PROSITE" id="PS00108">
    <property type="entry name" value="PROTEIN_KINASE_ST"/>
    <property type="match status" value="1"/>
</dbReference>
<protein>
    <submittedName>
        <fullName evidence="3">Inhibitor of nuclear factor kappa-B kinase subunit alpha isoform X1</fullName>
    </submittedName>
</protein>
<dbReference type="Gene3D" id="1.10.510.10">
    <property type="entry name" value="Transferase(Phosphotransferase) domain 1"/>
    <property type="match status" value="1"/>
</dbReference>
<dbReference type="CTD" id="100332827"/>
<proteinExistence type="predicted"/>
<reference evidence="3" key="2">
    <citation type="submission" date="2025-08" db="UniProtKB">
        <authorList>
            <consortium name="RefSeq"/>
        </authorList>
    </citation>
    <scope>IDENTIFICATION</scope>
    <source>
        <tissue evidence="3">Blood</tissue>
    </source>
</reference>
<dbReference type="PANTHER" id="PTHR24348">
    <property type="entry name" value="SERINE/THREONINE-PROTEIN KINASE UNC-51-RELATED"/>
    <property type="match status" value="1"/>
</dbReference>
<dbReference type="AlphaFoldDB" id="A0A2D0PQG6"/>
<name>A0A2D0PQG6_ICTPU</name>
<keyword evidence="3" id="KW-0808">Transferase</keyword>
<dbReference type="GO" id="GO:0010506">
    <property type="term" value="P:regulation of autophagy"/>
    <property type="evidence" value="ECO:0007669"/>
    <property type="project" value="InterPro"/>
</dbReference>
<dbReference type="Pfam" id="PF00069">
    <property type="entry name" value="Pkinase"/>
    <property type="match status" value="1"/>
</dbReference>
<dbReference type="GO" id="GO:0004674">
    <property type="term" value="F:protein serine/threonine kinase activity"/>
    <property type="evidence" value="ECO:0007669"/>
    <property type="project" value="InterPro"/>
</dbReference>
<accession>A0A2D0PQG6</accession>
<dbReference type="SUPFAM" id="SSF56112">
    <property type="entry name" value="Protein kinase-like (PK-like)"/>
    <property type="match status" value="1"/>
</dbReference>
<evidence type="ECO:0000313" key="3">
    <source>
        <dbReference type="RefSeq" id="XP_017308249.2"/>
    </source>
</evidence>
<dbReference type="InterPro" id="IPR000719">
    <property type="entry name" value="Prot_kinase_dom"/>
</dbReference>
<keyword evidence="2" id="KW-1185">Reference proteome</keyword>
<sequence length="436" mass="48146">MDFSTKTLAKGCFGKVYKQKYGDAWAAIKKVPVNLITKEQLSRECHVYEKGQHNNVVRLLGTPWLDDGKWHIPLEFIFGEDLETAIFDVQKSKIQLTSSVKATIITGMCEGLNFLHSKDIVHQDLKPDNIMIEHRCHRAVIIDMGLAKFFRNGLSSAGNMGNTAYSAPEIWQGNVRDKHSDVWAMGKIIAELCRRVRLPTHGLTPTKVIETLKDNPYRSVVSRMVMTRAVERASMAEVIGEIRQIEAGPGRQNAGLMGACGPGRQNAGLRGACGPGRQNAGLRGACGPGRQNAGLRGACGPGRQNAGLRDACGPGAADLGLGRKRVLLSPYPTEAQHYETPATHIHHGPFPRKRATMAGVFGETRQMGANWGANQGQFRPLFIGLVRPECRPFVGGQIRESSRPQFRPFVWGQMRAPVRLQHRPLFRGQFRGQFRG</sequence>
<organism evidence="2 3">
    <name type="scientific">Ictalurus punctatus</name>
    <name type="common">Channel catfish</name>
    <name type="synonym">Silurus punctatus</name>
    <dbReference type="NCBI Taxonomy" id="7998"/>
    <lineage>
        <taxon>Eukaryota</taxon>
        <taxon>Metazoa</taxon>
        <taxon>Chordata</taxon>
        <taxon>Craniata</taxon>
        <taxon>Vertebrata</taxon>
        <taxon>Euteleostomi</taxon>
        <taxon>Actinopterygii</taxon>
        <taxon>Neopterygii</taxon>
        <taxon>Teleostei</taxon>
        <taxon>Ostariophysi</taxon>
        <taxon>Siluriformes</taxon>
        <taxon>Ictaluridae</taxon>
        <taxon>Ictalurus</taxon>
    </lineage>
</organism>
<dbReference type="GeneID" id="108256175"/>
<keyword evidence="3" id="KW-0418">Kinase</keyword>
<dbReference type="RefSeq" id="XP_017308249.2">
    <property type="nucleotide sequence ID" value="XM_017452760.3"/>
</dbReference>
<dbReference type="InterPro" id="IPR045269">
    <property type="entry name" value="Atg1-like"/>
</dbReference>
<gene>
    <name evidence="3" type="primary">zmp:0000000881</name>
</gene>